<gene>
    <name evidence="1" type="ORF">RF11_04018</name>
</gene>
<dbReference type="Proteomes" id="UP000031668">
    <property type="component" value="Unassembled WGS sequence"/>
</dbReference>
<protein>
    <submittedName>
        <fullName evidence="1">Uncharacterized protein</fullName>
    </submittedName>
</protein>
<evidence type="ECO:0000313" key="2">
    <source>
        <dbReference type="Proteomes" id="UP000031668"/>
    </source>
</evidence>
<proteinExistence type="predicted"/>
<keyword evidence="2" id="KW-1185">Reference proteome</keyword>
<evidence type="ECO:0000313" key="1">
    <source>
        <dbReference type="EMBL" id="KII69245.1"/>
    </source>
</evidence>
<reference evidence="1 2" key="1">
    <citation type="journal article" date="2014" name="Genome Biol. Evol.">
        <title>The genome of the myxosporean Thelohanellus kitauei shows adaptations to nutrient acquisition within its fish host.</title>
        <authorList>
            <person name="Yang Y."/>
            <person name="Xiong J."/>
            <person name="Zhou Z."/>
            <person name="Huo F."/>
            <person name="Miao W."/>
            <person name="Ran C."/>
            <person name="Liu Y."/>
            <person name="Zhang J."/>
            <person name="Feng J."/>
            <person name="Wang M."/>
            <person name="Wang M."/>
            <person name="Wang L."/>
            <person name="Yao B."/>
        </authorList>
    </citation>
    <scope>NUCLEOTIDE SEQUENCE [LARGE SCALE GENOMIC DNA]</scope>
    <source>
        <strain evidence="1">Wuqing</strain>
    </source>
</reference>
<comment type="caution">
    <text evidence="1">The sequence shown here is derived from an EMBL/GenBank/DDBJ whole genome shotgun (WGS) entry which is preliminary data.</text>
</comment>
<accession>A0A0C2MYM8</accession>
<organism evidence="1 2">
    <name type="scientific">Thelohanellus kitauei</name>
    <name type="common">Myxosporean</name>
    <dbReference type="NCBI Taxonomy" id="669202"/>
    <lineage>
        <taxon>Eukaryota</taxon>
        <taxon>Metazoa</taxon>
        <taxon>Cnidaria</taxon>
        <taxon>Myxozoa</taxon>
        <taxon>Myxosporea</taxon>
        <taxon>Bivalvulida</taxon>
        <taxon>Platysporina</taxon>
        <taxon>Myxobolidae</taxon>
        <taxon>Thelohanellus</taxon>
    </lineage>
</organism>
<sequence length="130" mass="14935">MKKNEKRASEVLIALFTEDVVREYKLTTIAYLHPSADKFWQILGKVFADKHISKSTSVTVSNNTKNYKYNEALVEEKPVTRQLIKNHSSTEKVNEASCKECGKPGRSKRELQVKCSLSQMLENKECHQNM</sequence>
<name>A0A0C2MYM8_THEKT</name>
<dbReference type="AlphaFoldDB" id="A0A0C2MYM8"/>
<dbReference type="EMBL" id="JWZT01002504">
    <property type="protein sequence ID" value="KII69245.1"/>
    <property type="molecule type" value="Genomic_DNA"/>
</dbReference>